<sequence>MNSLALNLLKPSAEAKKREEKWVKKWKTKKREESKTPKSKHKLISFL</sequence>
<organism evidence="2 3">
    <name type="scientific">Desulfitobacterium metallireducens DSM 15288</name>
    <dbReference type="NCBI Taxonomy" id="871968"/>
    <lineage>
        <taxon>Bacteria</taxon>
        <taxon>Bacillati</taxon>
        <taxon>Bacillota</taxon>
        <taxon>Clostridia</taxon>
        <taxon>Eubacteriales</taxon>
        <taxon>Desulfitobacteriaceae</taxon>
        <taxon>Desulfitobacterium</taxon>
    </lineage>
</organism>
<accession>W0EG14</accession>
<dbReference type="HOGENOM" id="CLU_3167250_0_0_9"/>
<keyword evidence="3" id="KW-1185">Reference proteome</keyword>
<gene>
    <name evidence="2" type="ORF">DESME_03830</name>
</gene>
<dbReference type="EMBL" id="CP007032">
    <property type="protein sequence ID" value="AHF08463.1"/>
    <property type="molecule type" value="Genomic_DNA"/>
</dbReference>
<name>W0EG14_9FIRM</name>
<feature type="compositionally biased region" description="Basic residues" evidence="1">
    <location>
        <begin position="37"/>
        <end position="47"/>
    </location>
</feature>
<dbReference type="Proteomes" id="UP000010847">
    <property type="component" value="Chromosome"/>
</dbReference>
<protein>
    <submittedName>
        <fullName evidence="2">Uncharacterized protein</fullName>
    </submittedName>
</protein>
<evidence type="ECO:0000313" key="2">
    <source>
        <dbReference type="EMBL" id="AHF08463.1"/>
    </source>
</evidence>
<evidence type="ECO:0000256" key="1">
    <source>
        <dbReference type="SAM" id="MobiDB-lite"/>
    </source>
</evidence>
<evidence type="ECO:0000313" key="3">
    <source>
        <dbReference type="Proteomes" id="UP000010847"/>
    </source>
</evidence>
<feature type="region of interest" description="Disordered" evidence="1">
    <location>
        <begin position="26"/>
        <end position="47"/>
    </location>
</feature>
<dbReference type="AlphaFoldDB" id="W0EG14"/>
<dbReference type="KEGG" id="dmt:DESME_03830"/>
<proteinExistence type="predicted"/>
<reference evidence="2 3" key="1">
    <citation type="submission" date="2013-12" db="EMBL/GenBank/DDBJ databases">
        <authorList>
            <consortium name="DOE Joint Genome Institute"/>
            <person name="Smidt H."/>
            <person name="Huntemann M."/>
            <person name="Han J."/>
            <person name="Chen A."/>
            <person name="Kyrpides N."/>
            <person name="Mavromatis K."/>
            <person name="Markowitz V."/>
            <person name="Palaniappan K."/>
            <person name="Ivanova N."/>
            <person name="Schaumberg A."/>
            <person name="Pati A."/>
            <person name="Liolios K."/>
            <person name="Nordberg H.P."/>
            <person name="Cantor M.N."/>
            <person name="Hua S.X."/>
            <person name="Woyke T."/>
        </authorList>
    </citation>
    <scope>NUCLEOTIDE SEQUENCE [LARGE SCALE GENOMIC DNA]</scope>
    <source>
        <strain evidence="3">DSM 15288</strain>
    </source>
</reference>